<dbReference type="RefSeq" id="WP_027691559.1">
    <property type="nucleotide sequence ID" value="NZ_CP037988.1"/>
</dbReference>
<evidence type="ECO:0000313" key="2">
    <source>
        <dbReference type="Proteomes" id="UP000237966"/>
    </source>
</evidence>
<dbReference type="EMBL" id="PSWU01000012">
    <property type="protein sequence ID" value="PPI14403.1"/>
    <property type="molecule type" value="Genomic_DNA"/>
</dbReference>
<name>A0A2S5Y5Z4_9MICO</name>
<organism evidence="1 2">
    <name type="scientific">Rathayibacter toxicus</name>
    <dbReference type="NCBI Taxonomy" id="145458"/>
    <lineage>
        <taxon>Bacteria</taxon>
        <taxon>Bacillati</taxon>
        <taxon>Actinomycetota</taxon>
        <taxon>Actinomycetes</taxon>
        <taxon>Micrococcales</taxon>
        <taxon>Microbacteriaceae</taxon>
        <taxon>Rathayibacter</taxon>
    </lineage>
</organism>
<gene>
    <name evidence="1" type="ORF">C5C51_07470</name>
</gene>
<sequence>MTQYFIAFTKSLDNGHTDGITAIGTITVHEPHSHADYGEDLFVGQRRIDTGEEHHVAIVSHPGDNDRTLTFPGPLP</sequence>
<proteinExistence type="predicted"/>
<evidence type="ECO:0000313" key="1">
    <source>
        <dbReference type="EMBL" id="PPI14403.1"/>
    </source>
</evidence>
<reference evidence="1 2" key="1">
    <citation type="submission" date="2018-02" db="EMBL/GenBank/DDBJ databases">
        <title>Bacteriophage NCPPB3778 and a type I-E CRISPR drive the evolution of the US Biological Select Agent, Rathayibacter toxicus.</title>
        <authorList>
            <person name="Davis E.W.II."/>
            <person name="Tabima J.F."/>
            <person name="Weisberg A.J."/>
            <person name="Lopes L.D."/>
            <person name="Wiseman M.S."/>
            <person name="Wiseman M.S."/>
            <person name="Pupko T."/>
            <person name="Belcher M.S."/>
            <person name="Sechler A.J."/>
            <person name="Tancos M.A."/>
            <person name="Schroeder B.K."/>
            <person name="Murray T.D."/>
            <person name="Luster D.G."/>
            <person name="Schneider W.L."/>
            <person name="Rogers E."/>
            <person name="Andreote F.D."/>
            <person name="Grunwald N.J."/>
            <person name="Putnam M.L."/>
            <person name="Chang J.H."/>
        </authorList>
    </citation>
    <scope>NUCLEOTIDE SEQUENCE [LARGE SCALE GENOMIC DNA]</scope>
    <source>
        <strain evidence="1 2">FH99</strain>
    </source>
</reference>
<dbReference type="Proteomes" id="UP000237966">
    <property type="component" value="Unassembled WGS sequence"/>
</dbReference>
<dbReference type="AlphaFoldDB" id="A0A2S5Y5Z4"/>
<protein>
    <submittedName>
        <fullName evidence="1">Uncharacterized protein</fullName>
    </submittedName>
</protein>
<comment type="caution">
    <text evidence="1">The sequence shown here is derived from an EMBL/GenBank/DDBJ whole genome shotgun (WGS) entry which is preliminary data.</text>
</comment>
<accession>A0A2S5Y5Z4</accession>